<dbReference type="RefSeq" id="WP_209456565.1">
    <property type="nucleotide sequence ID" value="NZ_BAAACS010000002.1"/>
</dbReference>
<accession>A0ABS4EB00</accession>
<dbReference type="InterPro" id="IPR052673">
    <property type="entry name" value="Ni-siroh_cyclase_CfbD"/>
</dbReference>
<gene>
    <name evidence="2" type="ORF">J2Z43_001491</name>
</gene>
<evidence type="ECO:0000313" key="3">
    <source>
        <dbReference type="Proteomes" id="UP000767291"/>
    </source>
</evidence>
<sequence length="433" mass="49011">MNDFKHLKLLSEVKSNKSIKFLTPAVFKGNHCPMRIASVISKDVEGLSSLLVGMQECTTYSRLFSPNPEGKDGELHWLYVLDSHEVVFGCRQGLIDSLIKMDKSGAKAILLIVTCIPELIGEDIEGIICEIQPKLNAKVTFVMLGQFKNVSYPPGSRKTMGALGMLMDVKETDPIQINVLGRAPNEEEIPMPNILQELINQGLNLRFLAPGASLEYFQMASDARLNIVVSPYMQPLAVKMKRDFGIPYIDLHNMYDVNSIYKAYEDIADQFGLNLHDVFEEERQQALKLQNQAVERFRGLKYIFLPRVDMTISLAHYLTKLEMEPLLLHLEEYYPEDKTNAKDIISMGYNPLICRMVNPEADLPILEKLGADLYFGFSPNINNNNITYVPEIFDFYGHIGYSRTVSVLKIILKILDEKNDLNNGGTEYGITQI</sequence>
<feature type="domain" description="Nitrogenase/oxidoreductase component 1" evidence="1">
    <location>
        <begin position="32"/>
        <end position="412"/>
    </location>
</feature>
<dbReference type="PANTHER" id="PTHR42846:SF1">
    <property type="entry name" value="NI-SIROHYDROCHLORIN A,C-DIAMIDE REDUCTIVE CYCLASE COMPLEX, COMPONENT CFBD"/>
    <property type="match status" value="1"/>
</dbReference>
<comment type="caution">
    <text evidence="2">The sequence shown here is derived from an EMBL/GenBank/DDBJ whole genome shotgun (WGS) entry which is preliminary data.</text>
</comment>
<dbReference type="Pfam" id="PF00148">
    <property type="entry name" value="Oxidored_nitro"/>
    <property type="match status" value="1"/>
</dbReference>
<protein>
    <submittedName>
        <fullName evidence="2">Nitrogenase molybdenum-iron protein alpha/beta subunit</fullName>
    </submittedName>
</protein>
<evidence type="ECO:0000259" key="1">
    <source>
        <dbReference type="Pfam" id="PF00148"/>
    </source>
</evidence>
<keyword evidence="3" id="KW-1185">Reference proteome</keyword>
<proteinExistence type="predicted"/>
<dbReference type="InterPro" id="IPR000510">
    <property type="entry name" value="Nase/OxRdtase_comp1"/>
</dbReference>
<reference evidence="2 3" key="1">
    <citation type="submission" date="2021-03" db="EMBL/GenBank/DDBJ databases">
        <title>Genomic Encyclopedia of Type Strains, Phase IV (KMG-IV): sequencing the most valuable type-strain genomes for metagenomic binning, comparative biology and taxonomic classification.</title>
        <authorList>
            <person name="Goeker M."/>
        </authorList>
    </citation>
    <scope>NUCLEOTIDE SEQUENCE [LARGE SCALE GENOMIC DNA]</scope>
    <source>
        <strain evidence="2 3">DSM 1289</strain>
    </source>
</reference>
<dbReference type="SUPFAM" id="SSF53807">
    <property type="entry name" value="Helical backbone' metal receptor"/>
    <property type="match status" value="1"/>
</dbReference>
<dbReference type="EMBL" id="JAGGJX010000002">
    <property type="protein sequence ID" value="MBP1855098.1"/>
    <property type="molecule type" value="Genomic_DNA"/>
</dbReference>
<dbReference type="PANTHER" id="PTHR42846">
    <property type="entry name" value="NI-SIROHYDROCHLORIN A,C-DIAMIDE REDUCTIVE CYCLASE COMPLEX, COMPONENT CFBD"/>
    <property type="match status" value="1"/>
</dbReference>
<organism evidence="2 3">
    <name type="scientific">Metaclostridioides mangenotii</name>
    <dbReference type="NCBI Taxonomy" id="1540"/>
    <lineage>
        <taxon>Bacteria</taxon>
        <taxon>Bacillati</taxon>
        <taxon>Bacillota</taxon>
        <taxon>Clostridia</taxon>
        <taxon>Peptostreptococcales</taxon>
        <taxon>Peptostreptococcaceae</taxon>
        <taxon>Metaclostridioides</taxon>
    </lineage>
</organism>
<dbReference type="Gene3D" id="3.40.50.12380">
    <property type="entry name" value="Nitrogenase MoFe cofactor biosynthesis protein NifE, C-terminal"/>
    <property type="match status" value="1"/>
</dbReference>
<evidence type="ECO:0000313" key="2">
    <source>
        <dbReference type="EMBL" id="MBP1855098.1"/>
    </source>
</evidence>
<name>A0ABS4EB00_9FIRM</name>
<dbReference type="Gene3D" id="3.40.50.1980">
    <property type="entry name" value="Nitrogenase molybdenum iron protein domain"/>
    <property type="match status" value="1"/>
</dbReference>
<dbReference type="Proteomes" id="UP000767291">
    <property type="component" value="Unassembled WGS sequence"/>
</dbReference>